<name>A0AAD7GJ52_MYCRO</name>
<evidence type="ECO:0000256" key="2">
    <source>
        <dbReference type="ARBA" id="ARBA00022692"/>
    </source>
</evidence>
<dbReference type="Pfam" id="PF04479">
    <property type="entry name" value="RTA1"/>
    <property type="match status" value="1"/>
</dbReference>
<keyword evidence="3 5" id="KW-1133">Transmembrane helix</keyword>
<evidence type="ECO:0000313" key="6">
    <source>
        <dbReference type="EMBL" id="KAJ7697178.1"/>
    </source>
</evidence>
<keyword evidence="2 5" id="KW-0812">Transmembrane</keyword>
<reference evidence="6" key="1">
    <citation type="submission" date="2023-03" db="EMBL/GenBank/DDBJ databases">
        <title>Massive genome expansion in bonnet fungi (Mycena s.s.) driven by repeated elements and novel gene families across ecological guilds.</title>
        <authorList>
            <consortium name="Lawrence Berkeley National Laboratory"/>
            <person name="Harder C.B."/>
            <person name="Miyauchi S."/>
            <person name="Viragh M."/>
            <person name="Kuo A."/>
            <person name="Thoen E."/>
            <person name="Andreopoulos B."/>
            <person name="Lu D."/>
            <person name="Skrede I."/>
            <person name="Drula E."/>
            <person name="Henrissat B."/>
            <person name="Morin E."/>
            <person name="Kohler A."/>
            <person name="Barry K."/>
            <person name="LaButti K."/>
            <person name="Morin E."/>
            <person name="Salamov A."/>
            <person name="Lipzen A."/>
            <person name="Mereny Z."/>
            <person name="Hegedus B."/>
            <person name="Baldrian P."/>
            <person name="Stursova M."/>
            <person name="Weitz H."/>
            <person name="Taylor A."/>
            <person name="Grigoriev I.V."/>
            <person name="Nagy L.G."/>
            <person name="Martin F."/>
            <person name="Kauserud H."/>
        </authorList>
    </citation>
    <scope>NUCLEOTIDE SEQUENCE</scope>
    <source>
        <strain evidence="6">CBHHK067</strain>
    </source>
</reference>
<evidence type="ECO:0000256" key="1">
    <source>
        <dbReference type="ARBA" id="ARBA00004141"/>
    </source>
</evidence>
<comment type="caution">
    <text evidence="6">The sequence shown here is derived from an EMBL/GenBank/DDBJ whole genome shotgun (WGS) entry which is preliminary data.</text>
</comment>
<dbReference type="GO" id="GO:0016020">
    <property type="term" value="C:membrane"/>
    <property type="evidence" value="ECO:0007669"/>
    <property type="project" value="UniProtKB-SubCell"/>
</dbReference>
<sequence>MPTALPKNPTASETEFGISSTIILPTPLLAASFIIFIRTTRLPVLLAHAQAVQVVHYLLSSFFPDLIALAMQGVGGGMPSSARNFTGANTGTKFMLGGLAFQFDAPHLESPSPSPLIPASTALSEL</sequence>
<gene>
    <name evidence="6" type="ORF">B0H17DRAFT_1197578</name>
</gene>
<dbReference type="EMBL" id="JARKIE010000031">
    <property type="protein sequence ID" value="KAJ7697178.1"/>
    <property type="molecule type" value="Genomic_DNA"/>
</dbReference>
<organism evidence="6 7">
    <name type="scientific">Mycena rosella</name>
    <name type="common">Pink bonnet</name>
    <name type="synonym">Agaricus rosellus</name>
    <dbReference type="NCBI Taxonomy" id="1033263"/>
    <lineage>
        <taxon>Eukaryota</taxon>
        <taxon>Fungi</taxon>
        <taxon>Dikarya</taxon>
        <taxon>Basidiomycota</taxon>
        <taxon>Agaricomycotina</taxon>
        <taxon>Agaricomycetes</taxon>
        <taxon>Agaricomycetidae</taxon>
        <taxon>Agaricales</taxon>
        <taxon>Marasmiineae</taxon>
        <taxon>Mycenaceae</taxon>
        <taxon>Mycena</taxon>
    </lineage>
</organism>
<keyword evidence="7" id="KW-1185">Reference proteome</keyword>
<evidence type="ECO:0000256" key="4">
    <source>
        <dbReference type="ARBA" id="ARBA00023136"/>
    </source>
</evidence>
<dbReference type="InterPro" id="IPR007568">
    <property type="entry name" value="RTA1"/>
</dbReference>
<feature type="transmembrane region" description="Helical" evidence="5">
    <location>
        <begin position="16"/>
        <end position="37"/>
    </location>
</feature>
<dbReference type="Proteomes" id="UP001221757">
    <property type="component" value="Unassembled WGS sequence"/>
</dbReference>
<protein>
    <submittedName>
        <fullName evidence="6">Uncharacterized protein</fullName>
    </submittedName>
</protein>
<accession>A0AAD7GJ52</accession>
<dbReference type="AlphaFoldDB" id="A0AAD7GJ52"/>
<proteinExistence type="predicted"/>
<comment type="subcellular location">
    <subcellularLocation>
        <location evidence="1">Membrane</location>
        <topology evidence="1">Multi-pass membrane protein</topology>
    </subcellularLocation>
</comment>
<evidence type="ECO:0000256" key="3">
    <source>
        <dbReference type="ARBA" id="ARBA00022989"/>
    </source>
</evidence>
<evidence type="ECO:0000313" key="7">
    <source>
        <dbReference type="Proteomes" id="UP001221757"/>
    </source>
</evidence>
<evidence type="ECO:0000256" key="5">
    <source>
        <dbReference type="SAM" id="Phobius"/>
    </source>
</evidence>
<keyword evidence="4 5" id="KW-0472">Membrane</keyword>